<name>A3KA64_SAGS3</name>
<accession>A3KA64</accession>
<protein>
    <submittedName>
        <fullName evidence="1">Uncharacterized protein</fullName>
    </submittedName>
</protein>
<evidence type="ECO:0000313" key="1">
    <source>
        <dbReference type="EMBL" id="EBA06007.1"/>
    </source>
</evidence>
<keyword evidence="2" id="KW-1185">Reference proteome</keyword>
<dbReference type="RefSeq" id="WP_005863470.1">
    <property type="nucleotide sequence ID" value="NZ_AAYA01000020.1"/>
</dbReference>
<dbReference type="OrthoDB" id="7858099at2"/>
<proteinExistence type="predicted"/>
<dbReference type="EMBL" id="AAYA01000020">
    <property type="protein sequence ID" value="EBA06007.1"/>
    <property type="molecule type" value="Genomic_DNA"/>
</dbReference>
<dbReference type="eggNOG" id="ENOG5032T1Q">
    <property type="taxonomic scope" value="Bacteria"/>
</dbReference>
<gene>
    <name evidence="1" type="ORF">SSE37_25403</name>
</gene>
<dbReference type="Proteomes" id="UP000005713">
    <property type="component" value="Unassembled WGS sequence"/>
</dbReference>
<evidence type="ECO:0000313" key="2">
    <source>
        <dbReference type="Proteomes" id="UP000005713"/>
    </source>
</evidence>
<organism evidence="1 2">
    <name type="scientific">Sagittula stellata (strain ATCC 700073 / DSM 11524 / E-37)</name>
    <dbReference type="NCBI Taxonomy" id="388399"/>
    <lineage>
        <taxon>Bacteria</taxon>
        <taxon>Pseudomonadati</taxon>
        <taxon>Pseudomonadota</taxon>
        <taxon>Alphaproteobacteria</taxon>
        <taxon>Rhodobacterales</taxon>
        <taxon>Roseobacteraceae</taxon>
        <taxon>Sagittula</taxon>
    </lineage>
</organism>
<reference evidence="1 2" key="1">
    <citation type="submission" date="2006-06" db="EMBL/GenBank/DDBJ databases">
        <authorList>
            <person name="Moran M.A."/>
            <person name="Ferriera S."/>
            <person name="Johnson J."/>
            <person name="Kravitz S."/>
            <person name="Beeson K."/>
            <person name="Sutton G."/>
            <person name="Rogers Y.-H."/>
            <person name="Friedman R."/>
            <person name="Frazier M."/>
            <person name="Venter J.C."/>
        </authorList>
    </citation>
    <scope>NUCLEOTIDE SEQUENCE [LARGE SCALE GENOMIC DNA]</scope>
    <source>
        <strain evidence="1 2">E-37</strain>
    </source>
</reference>
<sequence length="230" mass="24855">MTRQIVTIPANFLRHLSYNWEIDWREQSLGDFNDGVTNSMFGGFPRWVGAPSIHLDRQTIGQWRAIKATAQGHYGIYRVRMADPASFVRTATGATSETVCIGQKTADGNTFSNGFGTEYAPIATASGAYAAGAETIRIDTTGANGIAPHVGQIMSHDDWPFLVTWTRDRGSNVWELGVQMPLRAAIADGDVIQLRGVGRFQATESGMGSIGYGAGMLTTASLSFIEVSSR</sequence>
<dbReference type="AlphaFoldDB" id="A3KA64"/>
<comment type="caution">
    <text evidence="1">The sequence shown here is derived from an EMBL/GenBank/DDBJ whole genome shotgun (WGS) entry which is preliminary data.</text>
</comment>